<keyword evidence="3" id="KW-0966">Cell projection</keyword>
<comment type="subcellular location">
    <subcellularLocation>
        <location evidence="1">Cell projection</location>
        <location evidence="1">Cilium</location>
    </subcellularLocation>
</comment>
<dbReference type="EnsemblMetazoa" id="SCAU016223-RA">
    <property type="protein sequence ID" value="SCAU016223-PA"/>
    <property type="gene ID" value="SCAU016223"/>
</dbReference>
<keyword evidence="8" id="KW-1185">Reference proteome</keyword>
<gene>
    <name evidence="7" type="primary">106088444</name>
</gene>
<dbReference type="GO" id="GO:0005930">
    <property type="term" value="C:axoneme"/>
    <property type="evidence" value="ECO:0007669"/>
    <property type="project" value="TreeGrafter"/>
</dbReference>
<feature type="compositionally biased region" description="Polar residues" evidence="5">
    <location>
        <begin position="36"/>
        <end position="50"/>
    </location>
</feature>
<name>A0A1I8QDY5_STOCA</name>
<evidence type="ECO:0000256" key="2">
    <source>
        <dbReference type="ARBA" id="ARBA00023054"/>
    </source>
</evidence>
<evidence type="ECO:0000313" key="8">
    <source>
        <dbReference type="Proteomes" id="UP000095300"/>
    </source>
</evidence>
<evidence type="ECO:0000313" key="7">
    <source>
        <dbReference type="EnsemblMetazoa" id="SCAU016223-PA"/>
    </source>
</evidence>
<evidence type="ECO:0000256" key="5">
    <source>
        <dbReference type="SAM" id="MobiDB-lite"/>
    </source>
</evidence>
<keyword evidence="2 4" id="KW-0175">Coiled coil</keyword>
<evidence type="ECO:0000256" key="1">
    <source>
        <dbReference type="ARBA" id="ARBA00004138"/>
    </source>
</evidence>
<dbReference type="GO" id="GO:0060271">
    <property type="term" value="P:cilium assembly"/>
    <property type="evidence" value="ECO:0007669"/>
    <property type="project" value="TreeGrafter"/>
</dbReference>
<dbReference type="Pfam" id="PF13870">
    <property type="entry name" value="CCDC113_CCDC96_CC"/>
    <property type="match status" value="1"/>
</dbReference>
<evidence type="ECO:0000256" key="4">
    <source>
        <dbReference type="SAM" id="Coils"/>
    </source>
</evidence>
<feature type="coiled-coil region" evidence="4">
    <location>
        <begin position="628"/>
        <end position="655"/>
    </location>
</feature>
<proteinExistence type="predicted"/>
<dbReference type="PANTHER" id="PTHR15654:SF1">
    <property type="entry name" value="COILED-COIL DOMAIN-CONTAINING PROTEIN 96"/>
    <property type="match status" value="1"/>
</dbReference>
<dbReference type="OrthoDB" id="10254794at2759"/>
<dbReference type="VEuPathDB" id="VectorBase:SCAU016223"/>
<evidence type="ECO:0000259" key="6">
    <source>
        <dbReference type="Pfam" id="PF13870"/>
    </source>
</evidence>
<dbReference type="STRING" id="35570.A0A1I8QDY5"/>
<dbReference type="InterPro" id="IPR025254">
    <property type="entry name" value="CCDC113/CCDC96_CC"/>
</dbReference>
<dbReference type="Proteomes" id="UP000095300">
    <property type="component" value="Unassembled WGS sequence"/>
</dbReference>
<feature type="region of interest" description="Disordered" evidence="5">
    <location>
        <begin position="1"/>
        <end position="70"/>
    </location>
</feature>
<dbReference type="GO" id="GO:0036064">
    <property type="term" value="C:ciliary basal body"/>
    <property type="evidence" value="ECO:0007669"/>
    <property type="project" value="TreeGrafter"/>
</dbReference>
<dbReference type="InterPro" id="IPR051885">
    <property type="entry name" value="CC_CF"/>
</dbReference>
<reference evidence="7" key="1">
    <citation type="submission" date="2020-05" db="UniProtKB">
        <authorList>
            <consortium name="EnsemblMetazoa"/>
        </authorList>
    </citation>
    <scope>IDENTIFICATION</scope>
    <source>
        <strain evidence="7">USDA</strain>
    </source>
</reference>
<feature type="compositionally biased region" description="Basic and acidic residues" evidence="5">
    <location>
        <begin position="61"/>
        <end position="70"/>
    </location>
</feature>
<dbReference type="PANTHER" id="PTHR15654">
    <property type="entry name" value="COILED-COIL DOMAIN-CONTAINING PROTEIN 113-RELATED"/>
    <property type="match status" value="1"/>
</dbReference>
<dbReference type="KEGG" id="scac:106088444"/>
<protein>
    <recommendedName>
        <fullName evidence="6">CCDC113/CCDC96 coiled-coil domain-containing protein</fullName>
    </recommendedName>
</protein>
<sequence length="657" mass="75458">MPPKRKAKADKDTSTKSPKKAIGKIKNSSKKDMKTKVTSSGNNQRSNLETKPTEPIQWPSHNEEGRRKRFSDDSISIAEVTIQRPSIAKRLRLSEANPLKKAIEELVMEDEASSESEYAEIEYETSKESVITDVEQILVMPSFSDEEDSESIRSELEKVPDFFENFGDIPDLEQVSIDLSADIVKDVTPKAEVFGLPDMGTFVNPLTGQVSSSSNETLQQPIVMPEVKKAAKPTIPGFEDAEEETTASSDLGSVFIALMSDQELPEDSIVQKIASAEDVLTQFIALDTQARVEVLEEIDADTLAREEAARLLHQQTSEFIHDLIDQAVEKAEYIDSRVILRKNLDKRKLLKELHEKLASLEIERRGQQFLNRKCVEYFRRKRSLRPIMSDNRKTFKQVKKKYEAAIGGLDRWLIREQEVKTLTQQNLGTLAEKLEEVRVHSTEGITNLEELIANSLRRENFDKLPVVVENCLLRMNSVRKEISKVLFQLIQKQHDMATLVEKLRRLEDLGNGLSMRNLETIDTETQALDKKIAERNSEINKLKYRFHNDIHGIDHFKKKQKGLLEIINRKRQHLQEMRAEKQRLREVIFRRKFECSEIRKNFQDMSFQSGLLDNAVLMKDYDVTEQNLSVLSQRVNLLKTNVNQLNAKIEILESHCK</sequence>
<organism evidence="7 8">
    <name type="scientific">Stomoxys calcitrans</name>
    <name type="common">Stable fly</name>
    <name type="synonym">Conops calcitrans</name>
    <dbReference type="NCBI Taxonomy" id="35570"/>
    <lineage>
        <taxon>Eukaryota</taxon>
        <taxon>Metazoa</taxon>
        <taxon>Ecdysozoa</taxon>
        <taxon>Arthropoda</taxon>
        <taxon>Hexapoda</taxon>
        <taxon>Insecta</taxon>
        <taxon>Pterygota</taxon>
        <taxon>Neoptera</taxon>
        <taxon>Endopterygota</taxon>
        <taxon>Diptera</taxon>
        <taxon>Brachycera</taxon>
        <taxon>Muscomorpha</taxon>
        <taxon>Muscoidea</taxon>
        <taxon>Muscidae</taxon>
        <taxon>Stomoxys</taxon>
    </lineage>
</organism>
<feature type="domain" description="CCDC113/CCDC96 coiled-coil" evidence="6">
    <location>
        <begin position="475"/>
        <end position="650"/>
    </location>
</feature>
<evidence type="ECO:0000256" key="3">
    <source>
        <dbReference type="ARBA" id="ARBA00023273"/>
    </source>
</evidence>
<dbReference type="AlphaFoldDB" id="A0A1I8QDY5"/>
<accession>A0A1I8QDY5</accession>